<name>A0A0D7BH42_9AGAR</name>
<dbReference type="AlphaFoldDB" id="A0A0D7BH42"/>
<gene>
    <name evidence="1" type="ORF">CYLTODRAFT_452296</name>
</gene>
<dbReference type="EMBL" id="KN880478">
    <property type="protein sequence ID" value="KIY69792.1"/>
    <property type="molecule type" value="Genomic_DNA"/>
</dbReference>
<keyword evidence="2" id="KW-1185">Reference proteome</keyword>
<evidence type="ECO:0000313" key="1">
    <source>
        <dbReference type="EMBL" id="KIY69792.1"/>
    </source>
</evidence>
<dbReference type="Proteomes" id="UP000054007">
    <property type="component" value="Unassembled WGS sequence"/>
</dbReference>
<organism evidence="1 2">
    <name type="scientific">Cylindrobasidium torrendii FP15055 ss-10</name>
    <dbReference type="NCBI Taxonomy" id="1314674"/>
    <lineage>
        <taxon>Eukaryota</taxon>
        <taxon>Fungi</taxon>
        <taxon>Dikarya</taxon>
        <taxon>Basidiomycota</taxon>
        <taxon>Agaricomycotina</taxon>
        <taxon>Agaricomycetes</taxon>
        <taxon>Agaricomycetidae</taxon>
        <taxon>Agaricales</taxon>
        <taxon>Marasmiineae</taxon>
        <taxon>Physalacriaceae</taxon>
        <taxon>Cylindrobasidium</taxon>
    </lineage>
</organism>
<sequence>MSECTFLGIPPSEMAELRCTLNAGCSAVAKRRRANTNTTLSTPKTTPDISAAINASADVYSTQRASMAMDSSSILMTPSYNFDGDGNITMTRLHPSASGIPTTCTIQKPNPNSTLGLPMPKNPFVSPDTAFIEEGVERMMAPIVPLRVSLTAEVEVYDDAYPASTRPRERTTGL</sequence>
<evidence type="ECO:0000313" key="2">
    <source>
        <dbReference type="Proteomes" id="UP000054007"/>
    </source>
</evidence>
<reference evidence="1 2" key="1">
    <citation type="journal article" date="2015" name="Fungal Genet. Biol.">
        <title>Evolution of novel wood decay mechanisms in Agaricales revealed by the genome sequences of Fistulina hepatica and Cylindrobasidium torrendii.</title>
        <authorList>
            <person name="Floudas D."/>
            <person name="Held B.W."/>
            <person name="Riley R."/>
            <person name="Nagy L.G."/>
            <person name="Koehler G."/>
            <person name="Ransdell A.S."/>
            <person name="Younus H."/>
            <person name="Chow J."/>
            <person name="Chiniquy J."/>
            <person name="Lipzen A."/>
            <person name="Tritt A."/>
            <person name="Sun H."/>
            <person name="Haridas S."/>
            <person name="LaButti K."/>
            <person name="Ohm R.A."/>
            <person name="Kues U."/>
            <person name="Blanchette R.A."/>
            <person name="Grigoriev I.V."/>
            <person name="Minto R.E."/>
            <person name="Hibbett D.S."/>
        </authorList>
    </citation>
    <scope>NUCLEOTIDE SEQUENCE [LARGE SCALE GENOMIC DNA]</scope>
    <source>
        <strain evidence="1 2">FP15055 ss-10</strain>
    </source>
</reference>
<protein>
    <submittedName>
        <fullName evidence="1">Uncharacterized protein</fullName>
    </submittedName>
</protein>
<proteinExistence type="predicted"/>
<accession>A0A0D7BH42</accession>